<dbReference type="RefSeq" id="XP_046078394.1">
    <property type="nucleotide sequence ID" value="XM_046217792.1"/>
</dbReference>
<protein>
    <submittedName>
        <fullName evidence="7">Uncharacterized protein</fullName>
    </submittedName>
</protein>
<comment type="subcellular location">
    <subcellularLocation>
        <location evidence="1">Membrane</location>
        <topology evidence="1">Multi-pass membrane protein</topology>
    </subcellularLocation>
</comment>
<reference evidence="7" key="1">
    <citation type="submission" date="2021-12" db="EMBL/GenBank/DDBJ databases">
        <title>Convergent genome expansion in fungi linked to evolution of root-endophyte symbiosis.</title>
        <authorList>
            <consortium name="DOE Joint Genome Institute"/>
            <person name="Ke Y.-H."/>
            <person name="Bonito G."/>
            <person name="Liao H.-L."/>
            <person name="Looney B."/>
            <person name="Rojas-Flechas A."/>
            <person name="Nash J."/>
            <person name="Hameed K."/>
            <person name="Schadt C."/>
            <person name="Martin F."/>
            <person name="Crous P.W."/>
            <person name="Miettinen O."/>
            <person name="Magnuson J.K."/>
            <person name="Labbe J."/>
            <person name="Jacobson D."/>
            <person name="Doktycz M.J."/>
            <person name="Veneault-Fourrey C."/>
            <person name="Kuo A."/>
            <person name="Mondo S."/>
            <person name="Calhoun S."/>
            <person name="Riley R."/>
            <person name="Ohm R."/>
            <person name="LaButti K."/>
            <person name="Andreopoulos B."/>
            <person name="Pangilinan J."/>
            <person name="Nolan M."/>
            <person name="Tritt A."/>
            <person name="Clum A."/>
            <person name="Lipzen A."/>
            <person name="Daum C."/>
            <person name="Barry K."/>
            <person name="Grigoriev I.V."/>
            <person name="Vilgalys R."/>
        </authorList>
    </citation>
    <scope>NUCLEOTIDE SEQUENCE</scope>
    <source>
        <strain evidence="7">PMI_201</strain>
    </source>
</reference>
<evidence type="ECO:0000256" key="5">
    <source>
        <dbReference type="ARBA" id="ARBA00023136"/>
    </source>
</evidence>
<keyword evidence="8" id="KW-1185">Reference proteome</keyword>
<accession>A0AAD4L4J4</accession>
<dbReference type="PANTHER" id="PTHR23501:SF102">
    <property type="entry name" value="DRUG TRANSPORTER, PUTATIVE (AFU_ORTHOLOGUE AFUA_3G08530)-RELATED"/>
    <property type="match status" value="1"/>
</dbReference>
<dbReference type="SUPFAM" id="SSF103473">
    <property type="entry name" value="MFS general substrate transporter"/>
    <property type="match status" value="1"/>
</dbReference>
<evidence type="ECO:0000313" key="8">
    <source>
        <dbReference type="Proteomes" id="UP001201262"/>
    </source>
</evidence>
<comment type="caution">
    <text evidence="7">The sequence shown here is derived from an EMBL/GenBank/DDBJ whole genome shotgun (WGS) entry which is preliminary data.</text>
</comment>
<dbReference type="Proteomes" id="UP001201262">
    <property type="component" value="Unassembled WGS sequence"/>
</dbReference>
<keyword evidence="3 6" id="KW-0812">Transmembrane</keyword>
<keyword evidence="4 6" id="KW-1133">Transmembrane helix</keyword>
<comment type="similarity">
    <text evidence="2">Belongs to the major facilitator superfamily. TCR/Tet family.</text>
</comment>
<evidence type="ECO:0000256" key="1">
    <source>
        <dbReference type="ARBA" id="ARBA00004141"/>
    </source>
</evidence>
<feature type="transmembrane region" description="Helical" evidence="6">
    <location>
        <begin position="125"/>
        <end position="142"/>
    </location>
</feature>
<evidence type="ECO:0000256" key="4">
    <source>
        <dbReference type="ARBA" id="ARBA00022989"/>
    </source>
</evidence>
<evidence type="ECO:0000313" key="7">
    <source>
        <dbReference type="EMBL" id="KAH8705773.1"/>
    </source>
</evidence>
<dbReference type="AlphaFoldDB" id="A0AAD4L4J4"/>
<name>A0AAD4L4J4_9EURO</name>
<evidence type="ECO:0000256" key="3">
    <source>
        <dbReference type="ARBA" id="ARBA00022692"/>
    </source>
</evidence>
<dbReference type="InterPro" id="IPR036259">
    <property type="entry name" value="MFS_trans_sf"/>
</dbReference>
<feature type="transmembrane region" description="Helical" evidence="6">
    <location>
        <begin position="20"/>
        <end position="40"/>
    </location>
</feature>
<gene>
    <name evidence="7" type="ORF">BGW36DRAFT_393291</name>
</gene>
<dbReference type="GO" id="GO:0005886">
    <property type="term" value="C:plasma membrane"/>
    <property type="evidence" value="ECO:0007669"/>
    <property type="project" value="TreeGrafter"/>
</dbReference>
<dbReference type="PANTHER" id="PTHR23501">
    <property type="entry name" value="MAJOR FACILITATOR SUPERFAMILY"/>
    <property type="match status" value="1"/>
</dbReference>
<evidence type="ECO:0000256" key="2">
    <source>
        <dbReference type="ARBA" id="ARBA00007520"/>
    </source>
</evidence>
<dbReference type="GeneID" id="70248079"/>
<proteinExistence type="inferred from homology"/>
<dbReference type="GO" id="GO:0022857">
    <property type="term" value="F:transmembrane transporter activity"/>
    <property type="evidence" value="ECO:0007669"/>
    <property type="project" value="TreeGrafter"/>
</dbReference>
<dbReference type="EMBL" id="JAJTJA010000001">
    <property type="protein sequence ID" value="KAH8705773.1"/>
    <property type="molecule type" value="Genomic_DNA"/>
</dbReference>
<organism evidence="7 8">
    <name type="scientific">Talaromyces proteolyticus</name>
    <dbReference type="NCBI Taxonomy" id="1131652"/>
    <lineage>
        <taxon>Eukaryota</taxon>
        <taxon>Fungi</taxon>
        <taxon>Dikarya</taxon>
        <taxon>Ascomycota</taxon>
        <taxon>Pezizomycotina</taxon>
        <taxon>Eurotiomycetes</taxon>
        <taxon>Eurotiomycetidae</taxon>
        <taxon>Eurotiales</taxon>
        <taxon>Trichocomaceae</taxon>
        <taxon>Talaromyces</taxon>
        <taxon>Talaromyces sect. Bacilispori</taxon>
    </lineage>
</organism>
<feature type="transmembrane region" description="Helical" evidence="6">
    <location>
        <begin position="100"/>
        <end position="119"/>
    </location>
</feature>
<keyword evidence="5 6" id="KW-0472">Membrane</keyword>
<sequence length="158" mass="17100">MRTKTGALSNRGSKLQQVDYLGNLIFILSIISLLIGLFNLPGRGGASSCHSPLVPWVESFSIFSKPSREIPAYLAANEISYSLPIYFQAVRGTTVLRSGICFLPFAVFAVIAGTVLSKFGQYRPIHATAFALSAIGFGILILDNRNTRWPRSLGSSSS</sequence>
<evidence type="ECO:0000256" key="6">
    <source>
        <dbReference type="SAM" id="Phobius"/>
    </source>
</evidence>